<dbReference type="InterPro" id="IPR036318">
    <property type="entry name" value="FAD-bd_PCMH-like_sf"/>
</dbReference>
<dbReference type="Pfam" id="PF08031">
    <property type="entry name" value="BBE"/>
    <property type="match status" value="1"/>
</dbReference>
<gene>
    <name evidence="8" type="ORF">GCM10023203_36300</name>
</gene>
<evidence type="ECO:0000256" key="6">
    <source>
        <dbReference type="SAM" id="MobiDB-lite"/>
    </source>
</evidence>
<evidence type="ECO:0000256" key="1">
    <source>
        <dbReference type="ARBA" id="ARBA00001974"/>
    </source>
</evidence>
<keyword evidence="5" id="KW-0560">Oxidoreductase</keyword>
<protein>
    <submittedName>
        <fullName evidence="8">FAD-binding oxidoreductase</fullName>
    </submittedName>
</protein>
<keyword evidence="9" id="KW-1185">Reference proteome</keyword>
<comment type="similarity">
    <text evidence="2">Belongs to the oxygen-dependent FAD-linked oxidoreductase family.</text>
</comment>
<dbReference type="EMBL" id="BAABHQ010000010">
    <property type="protein sequence ID" value="GAA4881623.1"/>
    <property type="molecule type" value="Genomic_DNA"/>
</dbReference>
<feature type="region of interest" description="Disordered" evidence="6">
    <location>
        <begin position="465"/>
        <end position="486"/>
    </location>
</feature>
<name>A0ABP9EN78_9PSEU</name>
<dbReference type="PANTHER" id="PTHR42973:SF39">
    <property type="entry name" value="FAD-BINDING PCMH-TYPE DOMAIN-CONTAINING PROTEIN"/>
    <property type="match status" value="1"/>
</dbReference>
<keyword evidence="3" id="KW-0285">Flavoprotein</keyword>
<proteinExistence type="inferred from homology"/>
<dbReference type="Gene3D" id="3.30.465.10">
    <property type="match status" value="1"/>
</dbReference>
<accession>A0ABP9EN78</accession>
<comment type="cofactor">
    <cofactor evidence="1">
        <name>FAD</name>
        <dbReference type="ChEBI" id="CHEBI:57692"/>
    </cofactor>
</comment>
<dbReference type="Pfam" id="PF01565">
    <property type="entry name" value="FAD_binding_4"/>
    <property type="match status" value="1"/>
</dbReference>
<dbReference type="RefSeq" id="WP_274233656.1">
    <property type="nucleotide sequence ID" value="NZ_BAABHQ010000010.1"/>
</dbReference>
<comment type="caution">
    <text evidence="8">The sequence shown here is derived from an EMBL/GenBank/DDBJ whole genome shotgun (WGS) entry which is preliminary data.</text>
</comment>
<dbReference type="Gene3D" id="3.30.43.10">
    <property type="entry name" value="Uridine Diphospho-n-acetylenolpyruvylglucosamine Reductase, domain 2"/>
    <property type="match status" value="1"/>
</dbReference>
<evidence type="ECO:0000256" key="4">
    <source>
        <dbReference type="ARBA" id="ARBA00022827"/>
    </source>
</evidence>
<dbReference type="PROSITE" id="PS51387">
    <property type="entry name" value="FAD_PCMH"/>
    <property type="match status" value="1"/>
</dbReference>
<dbReference type="InterPro" id="IPR006094">
    <property type="entry name" value="Oxid_FAD_bind_N"/>
</dbReference>
<dbReference type="Gene3D" id="3.40.462.20">
    <property type="match status" value="1"/>
</dbReference>
<keyword evidence="4" id="KW-0274">FAD</keyword>
<evidence type="ECO:0000256" key="3">
    <source>
        <dbReference type="ARBA" id="ARBA00022630"/>
    </source>
</evidence>
<dbReference type="InterPro" id="IPR050416">
    <property type="entry name" value="FAD-linked_Oxidoreductase"/>
</dbReference>
<organism evidence="8 9">
    <name type="scientific">Actinomycetospora straminea</name>
    <dbReference type="NCBI Taxonomy" id="663607"/>
    <lineage>
        <taxon>Bacteria</taxon>
        <taxon>Bacillati</taxon>
        <taxon>Actinomycetota</taxon>
        <taxon>Actinomycetes</taxon>
        <taxon>Pseudonocardiales</taxon>
        <taxon>Pseudonocardiaceae</taxon>
        <taxon>Actinomycetospora</taxon>
    </lineage>
</organism>
<evidence type="ECO:0000313" key="8">
    <source>
        <dbReference type="EMBL" id="GAA4881623.1"/>
    </source>
</evidence>
<evidence type="ECO:0000259" key="7">
    <source>
        <dbReference type="PROSITE" id="PS51387"/>
    </source>
</evidence>
<dbReference type="Proteomes" id="UP001500457">
    <property type="component" value="Unassembled WGS sequence"/>
</dbReference>
<dbReference type="InterPro" id="IPR016167">
    <property type="entry name" value="FAD-bd_PCMH_sub1"/>
</dbReference>
<dbReference type="InterPro" id="IPR012951">
    <property type="entry name" value="BBE"/>
</dbReference>
<reference evidence="9" key="1">
    <citation type="journal article" date="2019" name="Int. J. Syst. Evol. Microbiol.">
        <title>The Global Catalogue of Microorganisms (GCM) 10K type strain sequencing project: providing services to taxonomists for standard genome sequencing and annotation.</title>
        <authorList>
            <consortium name="The Broad Institute Genomics Platform"/>
            <consortium name="The Broad Institute Genome Sequencing Center for Infectious Disease"/>
            <person name="Wu L."/>
            <person name="Ma J."/>
        </authorList>
    </citation>
    <scope>NUCLEOTIDE SEQUENCE [LARGE SCALE GENOMIC DNA]</scope>
    <source>
        <strain evidence="9">JCM 17983</strain>
    </source>
</reference>
<evidence type="ECO:0000256" key="2">
    <source>
        <dbReference type="ARBA" id="ARBA00005466"/>
    </source>
</evidence>
<feature type="domain" description="FAD-binding PCMH-type" evidence="7">
    <location>
        <begin position="40"/>
        <end position="210"/>
    </location>
</feature>
<dbReference type="PANTHER" id="PTHR42973">
    <property type="entry name" value="BINDING OXIDOREDUCTASE, PUTATIVE (AFU_ORTHOLOGUE AFUA_1G17690)-RELATED"/>
    <property type="match status" value="1"/>
</dbReference>
<sequence>MTPPTMQAEHDAFARRFDGQVVRPGDRDYDLARTVWNANVDHRPALIARCRTADEAAAALLHARETGLEVGVRGGGHNYAGTAVPDGGLTIDLTPMAHAVVDPGARRVRCGGGTRQADLDAATQRHGLAVTGGTISHTGVGGLTLGGGMGWLTHRCGLAIDNLVAAQVVLADGRLVRAAPDEHPDLFWALTGGGGNFGVVTEFEFRLHRVGPAMHLGLLFWELDRAGPALRVARDVSDGLTRDAGALIVALNAPPAPFVPAEYHFRPGIALLVGGFAGPRAHADLLARARDELPPLFEFVTELPYTAVQSMLDEAAPYGVVHAYNKALFLDELADGAIDVLASALPARTSPLSVVPIFPLGGAFADVDDDATAFGGRRSSRYAVNMDAIAPDAAGMAADRAWVRSLWRELRPFATDTGSYVNFMTDPEPERVRASYGLRKYERLAAIKAEYDPDNLLHHNANIVPARRADRTPPGARRPQTAGLGR</sequence>
<evidence type="ECO:0000313" key="9">
    <source>
        <dbReference type="Proteomes" id="UP001500457"/>
    </source>
</evidence>
<evidence type="ECO:0000256" key="5">
    <source>
        <dbReference type="ARBA" id="ARBA00023002"/>
    </source>
</evidence>
<dbReference type="SUPFAM" id="SSF56176">
    <property type="entry name" value="FAD-binding/transporter-associated domain-like"/>
    <property type="match status" value="1"/>
</dbReference>
<dbReference type="InterPro" id="IPR016169">
    <property type="entry name" value="FAD-bd_PCMH_sub2"/>
</dbReference>
<dbReference type="InterPro" id="IPR016166">
    <property type="entry name" value="FAD-bd_PCMH"/>
</dbReference>